<dbReference type="CDD" id="cd17323">
    <property type="entry name" value="MFS_Tpo1_MDR_like"/>
    <property type="match status" value="1"/>
</dbReference>
<dbReference type="AlphaFoldDB" id="A0A9P6VYC4"/>
<feature type="transmembrane region" description="Helical" evidence="6">
    <location>
        <begin position="226"/>
        <end position="250"/>
    </location>
</feature>
<evidence type="ECO:0000313" key="9">
    <source>
        <dbReference type="Proteomes" id="UP000777482"/>
    </source>
</evidence>
<evidence type="ECO:0000256" key="5">
    <source>
        <dbReference type="SAM" id="MobiDB-lite"/>
    </source>
</evidence>
<feature type="transmembrane region" description="Helical" evidence="6">
    <location>
        <begin position="167"/>
        <end position="186"/>
    </location>
</feature>
<keyword evidence="3 6" id="KW-1133">Transmembrane helix</keyword>
<feature type="transmembrane region" description="Helical" evidence="6">
    <location>
        <begin position="509"/>
        <end position="528"/>
    </location>
</feature>
<evidence type="ECO:0000313" key="8">
    <source>
        <dbReference type="EMBL" id="KAG0657144.1"/>
    </source>
</evidence>
<organism evidence="8 9">
    <name type="scientific">Rhodotorula mucilaginosa</name>
    <name type="common">Yeast</name>
    <name type="synonym">Rhodotorula rubra</name>
    <dbReference type="NCBI Taxonomy" id="5537"/>
    <lineage>
        <taxon>Eukaryota</taxon>
        <taxon>Fungi</taxon>
        <taxon>Dikarya</taxon>
        <taxon>Basidiomycota</taxon>
        <taxon>Pucciniomycotina</taxon>
        <taxon>Microbotryomycetes</taxon>
        <taxon>Sporidiobolales</taxon>
        <taxon>Sporidiobolaceae</taxon>
        <taxon>Rhodotorula</taxon>
    </lineage>
</organism>
<dbReference type="EMBL" id="PUHQ01000085">
    <property type="protein sequence ID" value="KAG0657144.1"/>
    <property type="molecule type" value="Genomic_DNA"/>
</dbReference>
<feature type="domain" description="Major facilitator superfamily (MFS) profile" evidence="7">
    <location>
        <begin position="91"/>
        <end position="532"/>
    </location>
</feature>
<reference evidence="8 9" key="1">
    <citation type="submission" date="2020-11" db="EMBL/GenBank/DDBJ databases">
        <title>Kefir isolates.</title>
        <authorList>
            <person name="Marcisauskas S."/>
            <person name="Kim Y."/>
            <person name="Blasche S."/>
        </authorList>
    </citation>
    <scope>NUCLEOTIDE SEQUENCE [LARGE SCALE GENOMIC DNA]</scope>
    <source>
        <strain evidence="8 9">KR</strain>
    </source>
</reference>
<dbReference type="PROSITE" id="PS50850">
    <property type="entry name" value="MFS"/>
    <property type="match status" value="1"/>
</dbReference>
<gene>
    <name evidence="8" type="ORF">C6P46_006641</name>
</gene>
<feature type="transmembrane region" description="Helical" evidence="6">
    <location>
        <begin position="136"/>
        <end position="155"/>
    </location>
</feature>
<name>A0A9P6VYC4_RHOMI</name>
<dbReference type="SUPFAM" id="SSF103473">
    <property type="entry name" value="MFS general substrate transporter"/>
    <property type="match status" value="1"/>
</dbReference>
<feature type="transmembrane region" description="Helical" evidence="6">
    <location>
        <begin position="414"/>
        <end position="434"/>
    </location>
</feature>
<dbReference type="PANTHER" id="PTHR23502">
    <property type="entry name" value="MAJOR FACILITATOR SUPERFAMILY"/>
    <property type="match status" value="1"/>
</dbReference>
<feature type="transmembrane region" description="Helical" evidence="6">
    <location>
        <begin position="192"/>
        <end position="214"/>
    </location>
</feature>
<feature type="transmembrane region" description="Helical" evidence="6">
    <location>
        <begin position="473"/>
        <end position="497"/>
    </location>
</feature>
<feature type="transmembrane region" description="Helical" evidence="6">
    <location>
        <begin position="95"/>
        <end position="116"/>
    </location>
</feature>
<comment type="caution">
    <text evidence="8">The sequence shown here is derived from an EMBL/GenBank/DDBJ whole genome shotgun (WGS) entry which is preliminary data.</text>
</comment>
<feature type="transmembrane region" description="Helical" evidence="6">
    <location>
        <begin position="367"/>
        <end position="393"/>
    </location>
</feature>
<evidence type="ECO:0000256" key="3">
    <source>
        <dbReference type="ARBA" id="ARBA00022989"/>
    </source>
</evidence>
<dbReference type="InterPro" id="IPR020846">
    <property type="entry name" value="MFS_dom"/>
</dbReference>
<proteinExistence type="predicted"/>
<feature type="transmembrane region" description="Helical" evidence="6">
    <location>
        <begin position="256"/>
        <end position="276"/>
    </location>
</feature>
<evidence type="ECO:0000256" key="4">
    <source>
        <dbReference type="ARBA" id="ARBA00023136"/>
    </source>
</evidence>
<comment type="subcellular location">
    <subcellularLocation>
        <location evidence="1">Membrane</location>
        <topology evidence="1">Multi-pass membrane protein</topology>
    </subcellularLocation>
</comment>
<feature type="compositionally biased region" description="Acidic residues" evidence="5">
    <location>
        <begin position="50"/>
        <end position="61"/>
    </location>
</feature>
<evidence type="ECO:0000256" key="1">
    <source>
        <dbReference type="ARBA" id="ARBA00004141"/>
    </source>
</evidence>
<dbReference type="GO" id="GO:0005886">
    <property type="term" value="C:plasma membrane"/>
    <property type="evidence" value="ECO:0007669"/>
    <property type="project" value="TreeGrafter"/>
</dbReference>
<dbReference type="OrthoDB" id="9986881at2759"/>
<evidence type="ECO:0000256" key="6">
    <source>
        <dbReference type="SAM" id="Phobius"/>
    </source>
</evidence>
<accession>A0A9P6VYC4</accession>
<dbReference type="InterPro" id="IPR036259">
    <property type="entry name" value="MFS_trans_sf"/>
</dbReference>
<keyword evidence="9" id="KW-1185">Reference proteome</keyword>
<dbReference type="Pfam" id="PF07690">
    <property type="entry name" value="MFS_1"/>
    <property type="match status" value="1"/>
</dbReference>
<dbReference type="PANTHER" id="PTHR23502:SF173">
    <property type="entry name" value="MFS-MULTIDRUG-RESISTANCE TRANSPORTER-RELATED"/>
    <property type="match status" value="1"/>
</dbReference>
<evidence type="ECO:0000259" key="7">
    <source>
        <dbReference type="PROSITE" id="PS50850"/>
    </source>
</evidence>
<dbReference type="FunFam" id="1.20.1250.20:FF:000011">
    <property type="entry name" value="MFS multidrug transporter, putative"/>
    <property type="match status" value="1"/>
</dbReference>
<feature type="transmembrane region" description="Helical" evidence="6">
    <location>
        <begin position="440"/>
        <end position="461"/>
    </location>
</feature>
<feature type="compositionally biased region" description="Low complexity" evidence="5">
    <location>
        <begin position="1"/>
        <end position="20"/>
    </location>
</feature>
<protein>
    <recommendedName>
        <fullName evidence="7">Major facilitator superfamily (MFS) profile domain-containing protein</fullName>
    </recommendedName>
</protein>
<evidence type="ECO:0000256" key="2">
    <source>
        <dbReference type="ARBA" id="ARBA00022692"/>
    </source>
</evidence>
<sequence length="545" mass="59626">MSISVRAPSPARSQSSQSAQTLADRDVQDLEKGDLRNQLKAEEQGSADNDATDEDDVEDADQVPAGKEAVTKVEEDPFHVTPKGRMHLHPHTWSVPYRWFLTGFAGLLVLNATFASSAPSGLIPSIIEHYNVSEEVGVLLIAIFVAGYCVGPLLWGPLSERYGRRLIFLFVWPFYTGFQVGCALSPNIGSLIVFRFLGGCFAAAPLTNSGGIIADLWGPDRRGDAMAIFALMPFAGPALAPICSGFMQVTGTSFRWIFWVLTIFAGACGIGIIFLLPETYLPVLMAAEAKRLRKETGDDRYHADLDKKQESGVKAVLQRTVLKPFIMFFQEPMLAVITLYMSLVYGVVYLLFEAIPIVFSRTHHLNAGLSGCVFLALLSGGAVGVLGYLFYWNPKYMKIHHALGGKMVPPEERLKPLLISAPALAVAFFWFGWTGQYESVSIWAPIMAVFVLGFCVLYVFLTGFNYLIDCYLWNAASALSINTVIRSTFGAGFPLFATQMYNTLGTGGASSLLGGLATLFIPVPFILIKYGKRIRALSKNAVVMD</sequence>
<feature type="compositionally biased region" description="Basic and acidic residues" evidence="5">
    <location>
        <begin position="23"/>
        <end position="43"/>
    </location>
</feature>
<feature type="region of interest" description="Disordered" evidence="5">
    <location>
        <begin position="1"/>
        <end position="72"/>
    </location>
</feature>
<keyword evidence="2 6" id="KW-0812">Transmembrane</keyword>
<dbReference type="Proteomes" id="UP000777482">
    <property type="component" value="Unassembled WGS sequence"/>
</dbReference>
<dbReference type="InterPro" id="IPR011701">
    <property type="entry name" value="MFS"/>
</dbReference>
<dbReference type="Gene3D" id="1.20.1250.20">
    <property type="entry name" value="MFS general substrate transporter like domains"/>
    <property type="match status" value="1"/>
</dbReference>
<feature type="transmembrane region" description="Helical" evidence="6">
    <location>
        <begin position="333"/>
        <end position="352"/>
    </location>
</feature>
<dbReference type="GO" id="GO:0022857">
    <property type="term" value="F:transmembrane transporter activity"/>
    <property type="evidence" value="ECO:0007669"/>
    <property type="project" value="InterPro"/>
</dbReference>
<keyword evidence="4 6" id="KW-0472">Membrane</keyword>